<dbReference type="PaxDb" id="39947-A0A0P0W9T8"/>
<keyword evidence="2" id="KW-1185">Reference proteome</keyword>
<evidence type="ECO:0000313" key="1">
    <source>
        <dbReference type="EMBL" id="BAS88959.1"/>
    </source>
</evidence>
<reference evidence="1 2" key="3">
    <citation type="journal article" date="2013" name="Rice">
        <title>Improvement of the Oryza sativa Nipponbare reference genome using next generation sequence and optical map data.</title>
        <authorList>
            <person name="Kawahara Y."/>
            <person name="de la Bastide M."/>
            <person name="Hamilton J.P."/>
            <person name="Kanamori H."/>
            <person name="McCombie W.R."/>
            <person name="Ouyang S."/>
            <person name="Schwartz D.C."/>
            <person name="Tanaka T."/>
            <person name="Wu J."/>
            <person name="Zhou S."/>
            <person name="Childs K.L."/>
            <person name="Davidson R.M."/>
            <person name="Lin H."/>
            <person name="Quesada-Ocampo L."/>
            <person name="Vaillancourt B."/>
            <person name="Sakai H."/>
            <person name="Lee S.S."/>
            <person name="Kim J."/>
            <person name="Numa H."/>
            <person name="Itoh T."/>
            <person name="Buell C.R."/>
            <person name="Matsumoto T."/>
        </authorList>
    </citation>
    <scope>NUCLEOTIDE SEQUENCE [LARGE SCALE GENOMIC DNA]</scope>
    <source>
        <strain evidence="2">cv. Nipponbare</strain>
    </source>
</reference>
<proteinExistence type="predicted"/>
<name>A0A0P0W9T8_ORYSJ</name>
<reference evidence="2" key="1">
    <citation type="journal article" date="2005" name="Nature">
        <title>The map-based sequence of the rice genome.</title>
        <authorList>
            <consortium name="International rice genome sequencing project (IRGSP)"/>
            <person name="Matsumoto T."/>
            <person name="Wu J."/>
            <person name="Kanamori H."/>
            <person name="Katayose Y."/>
            <person name="Fujisawa M."/>
            <person name="Namiki N."/>
            <person name="Mizuno H."/>
            <person name="Yamamoto K."/>
            <person name="Antonio B.A."/>
            <person name="Baba T."/>
            <person name="Sakata K."/>
            <person name="Nagamura Y."/>
            <person name="Aoki H."/>
            <person name="Arikawa K."/>
            <person name="Arita K."/>
            <person name="Bito T."/>
            <person name="Chiden Y."/>
            <person name="Fujitsuka N."/>
            <person name="Fukunaka R."/>
            <person name="Hamada M."/>
            <person name="Harada C."/>
            <person name="Hayashi A."/>
            <person name="Hijishita S."/>
            <person name="Honda M."/>
            <person name="Hosokawa S."/>
            <person name="Ichikawa Y."/>
            <person name="Idonuma A."/>
            <person name="Iijima M."/>
            <person name="Ikeda M."/>
            <person name="Ikeno M."/>
            <person name="Ito K."/>
            <person name="Ito S."/>
            <person name="Ito T."/>
            <person name="Ito Y."/>
            <person name="Ito Y."/>
            <person name="Iwabuchi A."/>
            <person name="Kamiya K."/>
            <person name="Karasawa W."/>
            <person name="Kurita K."/>
            <person name="Katagiri S."/>
            <person name="Kikuta A."/>
            <person name="Kobayashi H."/>
            <person name="Kobayashi N."/>
            <person name="Machita K."/>
            <person name="Maehara T."/>
            <person name="Masukawa M."/>
            <person name="Mizubayashi T."/>
            <person name="Mukai Y."/>
            <person name="Nagasaki H."/>
            <person name="Nagata Y."/>
            <person name="Naito S."/>
            <person name="Nakashima M."/>
            <person name="Nakama Y."/>
            <person name="Nakamichi Y."/>
            <person name="Nakamura M."/>
            <person name="Meguro A."/>
            <person name="Negishi M."/>
            <person name="Ohta I."/>
            <person name="Ohta T."/>
            <person name="Okamoto M."/>
            <person name="Ono N."/>
            <person name="Saji S."/>
            <person name="Sakaguchi M."/>
            <person name="Sakai K."/>
            <person name="Shibata M."/>
            <person name="Shimokawa T."/>
            <person name="Song J."/>
            <person name="Takazaki Y."/>
            <person name="Terasawa K."/>
            <person name="Tsugane M."/>
            <person name="Tsuji K."/>
            <person name="Ueda S."/>
            <person name="Waki K."/>
            <person name="Yamagata H."/>
            <person name="Yamamoto M."/>
            <person name="Yamamoto S."/>
            <person name="Yamane H."/>
            <person name="Yoshiki S."/>
            <person name="Yoshihara R."/>
            <person name="Yukawa K."/>
            <person name="Zhong H."/>
            <person name="Yano M."/>
            <person name="Yuan Q."/>
            <person name="Ouyang S."/>
            <person name="Liu J."/>
            <person name="Jones K.M."/>
            <person name="Gansberger K."/>
            <person name="Moffat K."/>
            <person name="Hill J."/>
            <person name="Bera J."/>
            <person name="Fadrosh D."/>
            <person name="Jin S."/>
            <person name="Johri S."/>
            <person name="Kim M."/>
            <person name="Overton L."/>
            <person name="Reardon M."/>
            <person name="Tsitrin T."/>
            <person name="Vuong H."/>
            <person name="Weaver B."/>
            <person name="Ciecko A."/>
            <person name="Tallon L."/>
            <person name="Jackson J."/>
            <person name="Pai G."/>
            <person name="Aken S.V."/>
            <person name="Utterback T."/>
            <person name="Reidmuller S."/>
            <person name="Feldblyum T."/>
            <person name="Hsiao J."/>
            <person name="Zismann V."/>
            <person name="Iobst S."/>
            <person name="de Vazeille A.R."/>
            <person name="Buell C.R."/>
            <person name="Ying K."/>
            <person name="Li Y."/>
            <person name="Lu T."/>
            <person name="Huang Y."/>
            <person name="Zhao Q."/>
            <person name="Feng Q."/>
            <person name="Zhang L."/>
            <person name="Zhu J."/>
            <person name="Weng Q."/>
            <person name="Mu J."/>
            <person name="Lu Y."/>
            <person name="Fan D."/>
            <person name="Liu Y."/>
            <person name="Guan J."/>
            <person name="Zhang Y."/>
            <person name="Yu S."/>
            <person name="Liu X."/>
            <person name="Zhang Y."/>
            <person name="Hong G."/>
            <person name="Han B."/>
            <person name="Choisne N."/>
            <person name="Demange N."/>
            <person name="Orjeda G."/>
            <person name="Samain S."/>
            <person name="Cattolico L."/>
            <person name="Pelletier E."/>
            <person name="Couloux A."/>
            <person name="Segurens B."/>
            <person name="Wincker P."/>
            <person name="D'Hont A."/>
            <person name="Scarpelli C."/>
            <person name="Weissenbach J."/>
            <person name="Salanoubat M."/>
            <person name="Quetier F."/>
            <person name="Yu Y."/>
            <person name="Kim H.R."/>
            <person name="Rambo T."/>
            <person name="Currie J."/>
            <person name="Collura K."/>
            <person name="Luo M."/>
            <person name="Yang T."/>
            <person name="Ammiraju J.S.S."/>
            <person name="Engler F."/>
            <person name="Soderlund C."/>
            <person name="Wing R.A."/>
            <person name="Palmer L.E."/>
            <person name="de la Bastide M."/>
            <person name="Spiegel L."/>
            <person name="Nascimento L."/>
            <person name="Zutavern T."/>
            <person name="O'Shaughnessy A."/>
            <person name="Dike S."/>
            <person name="Dedhia N."/>
            <person name="Preston R."/>
            <person name="Balija V."/>
            <person name="McCombie W.R."/>
            <person name="Chow T."/>
            <person name="Chen H."/>
            <person name="Chung M."/>
            <person name="Chen C."/>
            <person name="Shaw J."/>
            <person name="Wu H."/>
            <person name="Hsiao K."/>
            <person name="Chao Y."/>
            <person name="Chu M."/>
            <person name="Cheng C."/>
            <person name="Hour A."/>
            <person name="Lee P."/>
            <person name="Lin S."/>
            <person name="Lin Y."/>
            <person name="Liou J."/>
            <person name="Liu S."/>
            <person name="Hsing Y."/>
            <person name="Raghuvanshi S."/>
            <person name="Mohanty A."/>
            <person name="Bharti A.K."/>
            <person name="Gaur A."/>
            <person name="Gupta V."/>
            <person name="Kumar D."/>
            <person name="Ravi V."/>
            <person name="Vij S."/>
            <person name="Kapur A."/>
            <person name="Khurana P."/>
            <person name="Khurana P."/>
            <person name="Khurana J.P."/>
            <person name="Tyagi A.K."/>
            <person name="Gaikwad K."/>
            <person name="Singh A."/>
            <person name="Dalal V."/>
            <person name="Srivastava S."/>
            <person name="Dixit A."/>
            <person name="Pal A.K."/>
            <person name="Ghazi I.A."/>
            <person name="Yadav M."/>
            <person name="Pandit A."/>
            <person name="Bhargava A."/>
            <person name="Sureshbabu K."/>
            <person name="Batra K."/>
            <person name="Sharma T.R."/>
            <person name="Mohapatra T."/>
            <person name="Singh N.K."/>
            <person name="Messing J."/>
            <person name="Nelson A.B."/>
            <person name="Fuks G."/>
            <person name="Kavchok S."/>
            <person name="Keizer G."/>
            <person name="Linton E."/>
            <person name="Llaca V."/>
            <person name="Song R."/>
            <person name="Tanyolac B."/>
            <person name="Young S."/>
            <person name="Ho-Il K."/>
            <person name="Hahn J.H."/>
            <person name="Sangsakoo G."/>
            <person name="Vanavichit A."/>
            <person name="de Mattos Luiz.A.T."/>
            <person name="Zimmer P.D."/>
            <person name="Malone G."/>
            <person name="Dellagostin O."/>
            <person name="de Oliveira A.C."/>
            <person name="Bevan M."/>
            <person name="Bancroft I."/>
            <person name="Minx P."/>
            <person name="Cordum H."/>
            <person name="Wilson R."/>
            <person name="Cheng Z."/>
            <person name="Jin W."/>
            <person name="Jiang J."/>
            <person name="Leong S.A."/>
            <person name="Iwama H."/>
            <person name="Gojobori T."/>
            <person name="Itoh T."/>
            <person name="Niimura Y."/>
            <person name="Fujii Y."/>
            <person name="Habara T."/>
            <person name="Sakai H."/>
            <person name="Sato Y."/>
            <person name="Wilson G."/>
            <person name="Kumar K."/>
            <person name="McCouch S."/>
            <person name="Juretic N."/>
            <person name="Hoen D."/>
            <person name="Wright S."/>
            <person name="Bruskiewich R."/>
            <person name="Bureau T."/>
            <person name="Miyao A."/>
            <person name="Hirochika H."/>
            <person name="Nishikawa T."/>
            <person name="Kadowaki K."/>
            <person name="Sugiura M."/>
            <person name="Burr B."/>
            <person name="Sasaki T."/>
        </authorList>
    </citation>
    <scope>NUCLEOTIDE SEQUENCE [LARGE SCALE GENOMIC DNA]</scope>
    <source>
        <strain evidence="2">cv. Nipponbare</strain>
    </source>
</reference>
<evidence type="ECO:0000313" key="2">
    <source>
        <dbReference type="Proteomes" id="UP000059680"/>
    </source>
</evidence>
<dbReference type="STRING" id="39947.A0A0P0W9T8"/>
<sequence>MVRMPAAHSRVYYFAQGHANGGGATAELAAATGPCALPALMLCRIEVVQFLVEQESDEILDDLCLLGGGGGDASESLEKHVHQPEEARHLGLDHVLAHCGSNSSAYLAAQAQQIEGCIASKAPNTLNPAATTAS</sequence>
<dbReference type="Proteomes" id="UP000059680">
    <property type="component" value="Chromosome 4"/>
</dbReference>
<protein>
    <submittedName>
        <fullName evidence="1">Os04g0390301 protein</fullName>
    </submittedName>
</protein>
<dbReference type="AlphaFoldDB" id="A0A0P0W9T8"/>
<accession>A0A0P0W9T8</accession>
<gene>
    <name evidence="1" type="ordered locus">Os04g0390301</name>
    <name evidence="1" type="ORF">OSNPB_040390301</name>
</gene>
<reference evidence="1 2" key="2">
    <citation type="journal article" date="2013" name="Plant Cell Physiol.">
        <title>Rice Annotation Project Database (RAP-DB): an integrative and interactive database for rice genomics.</title>
        <authorList>
            <person name="Sakai H."/>
            <person name="Lee S.S."/>
            <person name="Tanaka T."/>
            <person name="Numa H."/>
            <person name="Kim J."/>
            <person name="Kawahara Y."/>
            <person name="Wakimoto H."/>
            <person name="Yang C.C."/>
            <person name="Iwamoto M."/>
            <person name="Abe T."/>
            <person name="Yamada Y."/>
            <person name="Muto A."/>
            <person name="Inokuchi H."/>
            <person name="Ikemura T."/>
            <person name="Matsumoto T."/>
            <person name="Sasaki T."/>
            <person name="Itoh T."/>
        </authorList>
    </citation>
    <scope>NUCLEOTIDE SEQUENCE [LARGE SCALE GENOMIC DNA]</scope>
    <source>
        <strain evidence="2">cv. Nipponbare</strain>
    </source>
</reference>
<dbReference type="InParanoid" id="A0A0P0W9T8"/>
<organism evidence="1 2">
    <name type="scientific">Oryza sativa subsp. japonica</name>
    <name type="common">Rice</name>
    <dbReference type="NCBI Taxonomy" id="39947"/>
    <lineage>
        <taxon>Eukaryota</taxon>
        <taxon>Viridiplantae</taxon>
        <taxon>Streptophyta</taxon>
        <taxon>Embryophyta</taxon>
        <taxon>Tracheophyta</taxon>
        <taxon>Spermatophyta</taxon>
        <taxon>Magnoliopsida</taxon>
        <taxon>Liliopsida</taxon>
        <taxon>Poales</taxon>
        <taxon>Poaceae</taxon>
        <taxon>BOP clade</taxon>
        <taxon>Oryzoideae</taxon>
        <taxon>Oryzeae</taxon>
        <taxon>Oryzinae</taxon>
        <taxon>Oryza</taxon>
        <taxon>Oryza sativa</taxon>
    </lineage>
</organism>
<dbReference type="EMBL" id="AP014960">
    <property type="protein sequence ID" value="BAS88959.1"/>
    <property type="molecule type" value="Genomic_DNA"/>
</dbReference>